<dbReference type="InterPro" id="IPR027417">
    <property type="entry name" value="P-loop_NTPase"/>
</dbReference>
<proteinExistence type="predicted"/>
<organism evidence="1">
    <name type="scientific">marine sediment metagenome</name>
    <dbReference type="NCBI Taxonomy" id="412755"/>
    <lineage>
        <taxon>unclassified sequences</taxon>
        <taxon>metagenomes</taxon>
        <taxon>ecological metagenomes</taxon>
    </lineage>
</organism>
<dbReference type="Gene3D" id="3.40.50.300">
    <property type="entry name" value="P-loop containing nucleotide triphosphate hydrolases"/>
    <property type="match status" value="1"/>
</dbReference>
<reference evidence="1" key="1">
    <citation type="journal article" date="2014" name="Front. Microbiol.">
        <title>High frequency of phylogenetically diverse reductive dehalogenase-homologous genes in deep subseafloor sedimentary metagenomes.</title>
        <authorList>
            <person name="Kawai M."/>
            <person name="Futagami T."/>
            <person name="Toyoda A."/>
            <person name="Takaki Y."/>
            <person name="Nishi S."/>
            <person name="Hori S."/>
            <person name="Arai W."/>
            <person name="Tsubouchi T."/>
            <person name="Morono Y."/>
            <person name="Uchiyama I."/>
            <person name="Ito T."/>
            <person name="Fujiyama A."/>
            <person name="Inagaki F."/>
            <person name="Takami H."/>
        </authorList>
    </citation>
    <scope>NUCLEOTIDE SEQUENCE</scope>
    <source>
        <strain evidence="1">Expedition CK06-06</strain>
    </source>
</reference>
<accession>X1A776</accession>
<dbReference type="EMBL" id="BART01001425">
    <property type="protein sequence ID" value="GAG68658.1"/>
    <property type="molecule type" value="Genomic_DNA"/>
</dbReference>
<protein>
    <submittedName>
        <fullName evidence="1">Uncharacterized protein</fullName>
    </submittedName>
</protein>
<comment type="caution">
    <text evidence="1">The sequence shown here is derived from an EMBL/GenBank/DDBJ whole genome shotgun (WGS) entry which is preliminary data.</text>
</comment>
<evidence type="ECO:0000313" key="1">
    <source>
        <dbReference type="EMBL" id="GAG68658.1"/>
    </source>
</evidence>
<sequence length="53" mass="6147">MLLPKEKLQKIWLLRRALASQSSLGAVKLVINKLKKTKKNLEFLDSIKEQDIK</sequence>
<gene>
    <name evidence="1" type="ORF">S01H4_05053</name>
</gene>
<dbReference type="AlphaFoldDB" id="X1A776"/>
<name>X1A776_9ZZZZ</name>